<dbReference type="EMBL" id="FONG01000009">
    <property type="protein sequence ID" value="SFF19699.1"/>
    <property type="molecule type" value="Genomic_DNA"/>
</dbReference>
<evidence type="ECO:0000313" key="3">
    <source>
        <dbReference type="Proteomes" id="UP000199323"/>
    </source>
</evidence>
<accession>A0A1I2GRM6</accession>
<reference evidence="2 3" key="1">
    <citation type="submission" date="2016-10" db="EMBL/GenBank/DDBJ databases">
        <authorList>
            <person name="de Groot N.N."/>
        </authorList>
    </citation>
    <scope>NUCLEOTIDE SEQUENCE [LARGE SCALE GENOMIC DNA]</scope>
    <source>
        <strain evidence="2 3">CGMCC 4.3510</strain>
    </source>
</reference>
<sequence>MAKNKNQNRQRGNQDQQRGAAPEQQDRAQGTLTEEQPEMAAPQNFSRKNKQKFGHN</sequence>
<dbReference type="AlphaFoldDB" id="A0A1I2GRM6"/>
<evidence type="ECO:0000256" key="1">
    <source>
        <dbReference type="SAM" id="MobiDB-lite"/>
    </source>
</evidence>
<gene>
    <name evidence="2" type="ORF">SAMN05216251_109220</name>
</gene>
<feature type="compositionally biased region" description="Basic residues" evidence="1">
    <location>
        <begin position="47"/>
        <end position="56"/>
    </location>
</feature>
<organism evidence="2 3">
    <name type="scientific">Actinacidiphila alni</name>
    <dbReference type="NCBI Taxonomy" id="380248"/>
    <lineage>
        <taxon>Bacteria</taxon>
        <taxon>Bacillati</taxon>
        <taxon>Actinomycetota</taxon>
        <taxon>Actinomycetes</taxon>
        <taxon>Kitasatosporales</taxon>
        <taxon>Streptomycetaceae</taxon>
        <taxon>Actinacidiphila</taxon>
    </lineage>
</organism>
<proteinExistence type="predicted"/>
<protein>
    <submittedName>
        <fullName evidence="2">Uncharacterized protein</fullName>
    </submittedName>
</protein>
<keyword evidence="3" id="KW-1185">Reference proteome</keyword>
<evidence type="ECO:0000313" key="2">
    <source>
        <dbReference type="EMBL" id="SFF19699.1"/>
    </source>
</evidence>
<dbReference type="Proteomes" id="UP000199323">
    <property type="component" value="Unassembled WGS sequence"/>
</dbReference>
<name>A0A1I2GRM6_9ACTN</name>
<feature type="compositionally biased region" description="Low complexity" evidence="1">
    <location>
        <begin position="1"/>
        <end position="21"/>
    </location>
</feature>
<feature type="region of interest" description="Disordered" evidence="1">
    <location>
        <begin position="1"/>
        <end position="56"/>
    </location>
</feature>
<dbReference type="RefSeq" id="WP_177246486.1">
    <property type="nucleotide sequence ID" value="NZ_FONG01000009.1"/>
</dbReference>